<protein>
    <submittedName>
        <fullName evidence="1">Uncharacterized protein</fullName>
    </submittedName>
</protein>
<dbReference type="AlphaFoldDB" id="A0A0F8ZAG6"/>
<reference evidence="1" key="1">
    <citation type="journal article" date="2015" name="Nature">
        <title>Complex archaea that bridge the gap between prokaryotes and eukaryotes.</title>
        <authorList>
            <person name="Spang A."/>
            <person name="Saw J.H."/>
            <person name="Jorgensen S.L."/>
            <person name="Zaremba-Niedzwiedzka K."/>
            <person name="Martijn J."/>
            <person name="Lind A.E."/>
            <person name="van Eijk R."/>
            <person name="Schleper C."/>
            <person name="Guy L."/>
            <person name="Ettema T.J."/>
        </authorList>
    </citation>
    <scope>NUCLEOTIDE SEQUENCE</scope>
</reference>
<evidence type="ECO:0000313" key="1">
    <source>
        <dbReference type="EMBL" id="KKK82900.1"/>
    </source>
</evidence>
<gene>
    <name evidence="1" type="ORF">LCGC14_2798770</name>
</gene>
<dbReference type="EMBL" id="LAZR01052460">
    <property type="protein sequence ID" value="KKK82900.1"/>
    <property type="molecule type" value="Genomic_DNA"/>
</dbReference>
<proteinExistence type="predicted"/>
<sequence length="108" mass="12899">MSEDKKSTVNEHIDVLLIEGEKLEREEFADKLDNMYKQNMHKAYDKYDVSLVRTKEFGWTLYFDGTRNETSDEITLREADEATRRKQIEAVELKEYLRLKKKYGKKGK</sequence>
<comment type="caution">
    <text evidence="1">The sequence shown here is derived from an EMBL/GenBank/DDBJ whole genome shotgun (WGS) entry which is preliminary data.</text>
</comment>
<accession>A0A0F8ZAG6</accession>
<name>A0A0F8ZAG6_9ZZZZ</name>
<organism evidence="1">
    <name type="scientific">marine sediment metagenome</name>
    <dbReference type="NCBI Taxonomy" id="412755"/>
    <lineage>
        <taxon>unclassified sequences</taxon>
        <taxon>metagenomes</taxon>
        <taxon>ecological metagenomes</taxon>
    </lineage>
</organism>